<dbReference type="PANTHER" id="PTHR11588">
    <property type="entry name" value="TUBULIN"/>
    <property type="match status" value="1"/>
</dbReference>
<protein>
    <recommendedName>
        <fullName evidence="6">Tubulin/FtsZ GTPase domain-containing protein</fullName>
    </recommendedName>
</protein>
<sequence>MSLLTIHYGQCGNQIGDVLFSTVFEDLKRQPYHYNSYNKWFNICPNGKLEARSILIDTETKVVDSRKRTQYDFKNIITGHGGSANNWAFGYNFQSKMMINSILEKVRVEIEKSDYSVRFLNILSSSGGTGSGVGSKVIEKLRSAHPNKTIMNVIVLPYMNGELVTQHYNSVLSLAKLHGVSDMSIIFENDLVHDLCPTKIRENINFLDMNKVIALQLASTFQPITAINNAVFLSRLSSHPVFKYVHLRTSSSDSEYSNQPWKNVSNSLMKGLTKWKTYANSLNMKKKTIIVAAITRGTNEPRSDELDTLQSNRNFVSWIPANEHFIHNHETRRFCGSDKTLTVISNDNSVCYSLNSILEDAWRLFSKKAYLHHYEKHGVDKNEFLGAFQMMENILASYIHM</sequence>
<evidence type="ECO:0000256" key="2">
    <source>
        <dbReference type="ARBA" id="ARBA00022701"/>
    </source>
</evidence>
<dbReference type="SMART" id="SM00864">
    <property type="entry name" value="Tubulin"/>
    <property type="match status" value="1"/>
</dbReference>
<dbReference type="Gene3D" id="1.10.287.600">
    <property type="entry name" value="Helix hairpin bin"/>
    <property type="match status" value="1"/>
</dbReference>
<evidence type="ECO:0000256" key="4">
    <source>
        <dbReference type="ARBA" id="ARBA00023134"/>
    </source>
</evidence>
<dbReference type="EMBL" id="JABFTP020000103">
    <property type="protein sequence ID" value="KAL3277011.1"/>
    <property type="molecule type" value="Genomic_DNA"/>
</dbReference>
<dbReference type="CDD" id="cd02189">
    <property type="entry name" value="delta_zeta_tubulin-like"/>
    <property type="match status" value="1"/>
</dbReference>
<dbReference type="InterPro" id="IPR003008">
    <property type="entry name" value="Tubulin_FtsZ_GTPase"/>
</dbReference>
<gene>
    <name evidence="7" type="ORF">HHI36_012373</name>
</gene>
<organism evidence="7 8">
    <name type="scientific">Cryptolaemus montrouzieri</name>
    <dbReference type="NCBI Taxonomy" id="559131"/>
    <lineage>
        <taxon>Eukaryota</taxon>
        <taxon>Metazoa</taxon>
        <taxon>Ecdysozoa</taxon>
        <taxon>Arthropoda</taxon>
        <taxon>Hexapoda</taxon>
        <taxon>Insecta</taxon>
        <taxon>Pterygota</taxon>
        <taxon>Neoptera</taxon>
        <taxon>Endopterygota</taxon>
        <taxon>Coleoptera</taxon>
        <taxon>Polyphaga</taxon>
        <taxon>Cucujiformia</taxon>
        <taxon>Coccinelloidea</taxon>
        <taxon>Coccinellidae</taxon>
        <taxon>Scymninae</taxon>
        <taxon>Scymnini</taxon>
        <taxon>Cryptolaemus</taxon>
    </lineage>
</organism>
<proteinExistence type="inferred from homology"/>
<name>A0ABD2NE27_9CUCU</name>
<dbReference type="AlphaFoldDB" id="A0ABD2NE27"/>
<dbReference type="InterPro" id="IPR036525">
    <property type="entry name" value="Tubulin/FtsZ_GTPase_sf"/>
</dbReference>
<evidence type="ECO:0000259" key="6">
    <source>
        <dbReference type="SMART" id="SM00864"/>
    </source>
</evidence>
<dbReference type="InterPro" id="IPR000217">
    <property type="entry name" value="Tubulin"/>
</dbReference>
<evidence type="ECO:0000313" key="8">
    <source>
        <dbReference type="Proteomes" id="UP001516400"/>
    </source>
</evidence>
<dbReference type="Proteomes" id="UP001516400">
    <property type="component" value="Unassembled WGS sequence"/>
</dbReference>
<dbReference type="InterPro" id="IPR008280">
    <property type="entry name" value="Tub_FtsZ_C"/>
</dbReference>
<dbReference type="PRINTS" id="PR01161">
    <property type="entry name" value="TUBULIN"/>
</dbReference>
<evidence type="ECO:0000313" key="7">
    <source>
        <dbReference type="EMBL" id="KAL3277011.1"/>
    </source>
</evidence>
<comment type="similarity">
    <text evidence="1 5">Belongs to the tubulin family.</text>
</comment>
<dbReference type="Gene3D" id="3.40.50.1440">
    <property type="entry name" value="Tubulin/FtsZ, GTPase domain"/>
    <property type="match status" value="1"/>
</dbReference>
<keyword evidence="8" id="KW-1185">Reference proteome</keyword>
<dbReference type="InterPro" id="IPR023123">
    <property type="entry name" value="Tubulin_C"/>
</dbReference>
<reference evidence="7 8" key="1">
    <citation type="journal article" date="2021" name="BMC Biol.">
        <title>Horizontally acquired antibacterial genes associated with adaptive radiation of ladybird beetles.</title>
        <authorList>
            <person name="Li H.S."/>
            <person name="Tang X.F."/>
            <person name="Huang Y.H."/>
            <person name="Xu Z.Y."/>
            <person name="Chen M.L."/>
            <person name="Du X.Y."/>
            <person name="Qiu B.Y."/>
            <person name="Chen P.T."/>
            <person name="Zhang W."/>
            <person name="Slipinski A."/>
            <person name="Escalona H.E."/>
            <person name="Waterhouse R.M."/>
            <person name="Zwick A."/>
            <person name="Pang H."/>
        </authorList>
    </citation>
    <scope>NUCLEOTIDE SEQUENCE [LARGE SCALE GENOMIC DNA]</scope>
    <source>
        <strain evidence="7">SYSU2018</strain>
    </source>
</reference>
<keyword evidence="2 5" id="KW-0493">Microtubule</keyword>
<dbReference type="PROSITE" id="PS00227">
    <property type="entry name" value="TUBULIN"/>
    <property type="match status" value="1"/>
</dbReference>
<evidence type="ECO:0000256" key="5">
    <source>
        <dbReference type="RuleBase" id="RU000352"/>
    </source>
</evidence>
<keyword evidence="4 5" id="KW-0342">GTP-binding</keyword>
<dbReference type="SUPFAM" id="SSF55307">
    <property type="entry name" value="Tubulin C-terminal domain-like"/>
    <property type="match status" value="1"/>
</dbReference>
<comment type="caution">
    <text evidence="7">The sequence shown here is derived from an EMBL/GenBank/DDBJ whole genome shotgun (WGS) entry which is preliminary data.</text>
</comment>
<dbReference type="InterPro" id="IPR017975">
    <property type="entry name" value="Tubulin_CS"/>
</dbReference>
<feature type="domain" description="Tubulin/FtsZ GTPase" evidence="6">
    <location>
        <begin position="37"/>
        <end position="228"/>
    </location>
</feature>
<dbReference type="SUPFAM" id="SSF52490">
    <property type="entry name" value="Tubulin nucleotide-binding domain-like"/>
    <property type="match status" value="1"/>
</dbReference>
<dbReference type="GO" id="GO:0005874">
    <property type="term" value="C:microtubule"/>
    <property type="evidence" value="ECO:0007669"/>
    <property type="project" value="UniProtKB-KW"/>
</dbReference>
<dbReference type="Pfam" id="PF00091">
    <property type="entry name" value="Tubulin"/>
    <property type="match status" value="1"/>
</dbReference>
<keyword evidence="3 5" id="KW-0547">Nucleotide-binding</keyword>
<dbReference type="GO" id="GO:0005525">
    <property type="term" value="F:GTP binding"/>
    <property type="evidence" value="ECO:0007669"/>
    <property type="project" value="UniProtKB-UniRule"/>
</dbReference>
<evidence type="ECO:0000256" key="1">
    <source>
        <dbReference type="ARBA" id="ARBA00009636"/>
    </source>
</evidence>
<accession>A0ABD2NE27</accession>
<evidence type="ECO:0000256" key="3">
    <source>
        <dbReference type="ARBA" id="ARBA00022741"/>
    </source>
</evidence>